<keyword evidence="2" id="KW-0040">ANK repeat</keyword>
<dbReference type="PANTHER" id="PTHR24198">
    <property type="entry name" value="ANKYRIN REPEAT AND PROTEIN KINASE DOMAIN-CONTAINING PROTEIN"/>
    <property type="match status" value="1"/>
</dbReference>
<evidence type="ECO:0000256" key="2">
    <source>
        <dbReference type="ARBA" id="ARBA00023043"/>
    </source>
</evidence>
<evidence type="ECO:0000256" key="1">
    <source>
        <dbReference type="ARBA" id="ARBA00022737"/>
    </source>
</evidence>
<accession>A0A3N4IRX0</accession>
<dbReference type="InterPro" id="IPR002110">
    <property type="entry name" value="Ankyrin_rpt"/>
</dbReference>
<dbReference type="Pfam" id="PF12796">
    <property type="entry name" value="Ank_2"/>
    <property type="match status" value="1"/>
</dbReference>
<dbReference type="PANTHER" id="PTHR24198:SF165">
    <property type="entry name" value="ANKYRIN REPEAT-CONTAINING PROTEIN-RELATED"/>
    <property type="match status" value="1"/>
</dbReference>
<dbReference type="OrthoDB" id="20872at2759"/>
<dbReference type="SUPFAM" id="SSF48403">
    <property type="entry name" value="Ankyrin repeat"/>
    <property type="match status" value="1"/>
</dbReference>
<gene>
    <name evidence="3" type="ORF">L873DRAFT_1724107</name>
</gene>
<dbReference type="InterPro" id="IPR036770">
    <property type="entry name" value="Ankyrin_rpt-contain_sf"/>
</dbReference>
<name>A0A3N4IRX0_9PEZI</name>
<organism evidence="3 4">
    <name type="scientific">Choiromyces venosus 120613-1</name>
    <dbReference type="NCBI Taxonomy" id="1336337"/>
    <lineage>
        <taxon>Eukaryota</taxon>
        <taxon>Fungi</taxon>
        <taxon>Dikarya</taxon>
        <taxon>Ascomycota</taxon>
        <taxon>Pezizomycotina</taxon>
        <taxon>Pezizomycetes</taxon>
        <taxon>Pezizales</taxon>
        <taxon>Tuberaceae</taxon>
        <taxon>Choiromyces</taxon>
    </lineage>
</organism>
<evidence type="ECO:0000313" key="4">
    <source>
        <dbReference type="Proteomes" id="UP000276215"/>
    </source>
</evidence>
<keyword evidence="1" id="KW-0677">Repeat</keyword>
<evidence type="ECO:0000313" key="3">
    <source>
        <dbReference type="EMBL" id="RPA88902.1"/>
    </source>
</evidence>
<dbReference type="EMBL" id="ML120641">
    <property type="protein sequence ID" value="RPA88902.1"/>
    <property type="molecule type" value="Genomic_DNA"/>
</dbReference>
<protein>
    <submittedName>
        <fullName evidence="3">Uncharacterized protein</fullName>
    </submittedName>
</protein>
<sequence>MLANLLSWAAGNGEVEVVKMLLEWTGICPDLPDQPGRTALSWAAGEGYRKVVELLLTRADVNAEYVDSEGRSPLNWALKNRHEGVAAVLREWAGRGEGVELSQNQLRDLAI</sequence>
<reference evidence="3 4" key="1">
    <citation type="journal article" date="2018" name="Nat. Ecol. Evol.">
        <title>Pezizomycetes genomes reveal the molecular basis of ectomycorrhizal truffle lifestyle.</title>
        <authorList>
            <person name="Murat C."/>
            <person name="Payen T."/>
            <person name="Noel B."/>
            <person name="Kuo A."/>
            <person name="Morin E."/>
            <person name="Chen J."/>
            <person name="Kohler A."/>
            <person name="Krizsan K."/>
            <person name="Balestrini R."/>
            <person name="Da Silva C."/>
            <person name="Montanini B."/>
            <person name="Hainaut M."/>
            <person name="Levati E."/>
            <person name="Barry K.W."/>
            <person name="Belfiori B."/>
            <person name="Cichocki N."/>
            <person name="Clum A."/>
            <person name="Dockter R.B."/>
            <person name="Fauchery L."/>
            <person name="Guy J."/>
            <person name="Iotti M."/>
            <person name="Le Tacon F."/>
            <person name="Lindquist E.A."/>
            <person name="Lipzen A."/>
            <person name="Malagnac F."/>
            <person name="Mello A."/>
            <person name="Molinier V."/>
            <person name="Miyauchi S."/>
            <person name="Poulain J."/>
            <person name="Riccioni C."/>
            <person name="Rubini A."/>
            <person name="Sitrit Y."/>
            <person name="Splivallo R."/>
            <person name="Traeger S."/>
            <person name="Wang M."/>
            <person name="Zifcakova L."/>
            <person name="Wipf D."/>
            <person name="Zambonelli A."/>
            <person name="Paolocci F."/>
            <person name="Nowrousian M."/>
            <person name="Ottonello S."/>
            <person name="Baldrian P."/>
            <person name="Spatafora J.W."/>
            <person name="Henrissat B."/>
            <person name="Nagy L.G."/>
            <person name="Aury J.M."/>
            <person name="Wincker P."/>
            <person name="Grigoriev I.V."/>
            <person name="Bonfante P."/>
            <person name="Martin F.M."/>
        </authorList>
    </citation>
    <scope>NUCLEOTIDE SEQUENCE [LARGE SCALE GENOMIC DNA]</scope>
    <source>
        <strain evidence="3 4">120613-1</strain>
    </source>
</reference>
<proteinExistence type="predicted"/>
<dbReference type="Gene3D" id="1.25.40.20">
    <property type="entry name" value="Ankyrin repeat-containing domain"/>
    <property type="match status" value="1"/>
</dbReference>
<keyword evidence="4" id="KW-1185">Reference proteome</keyword>
<dbReference type="Proteomes" id="UP000276215">
    <property type="component" value="Unassembled WGS sequence"/>
</dbReference>
<dbReference type="AlphaFoldDB" id="A0A3N4IRX0"/>